<protein>
    <submittedName>
        <fullName evidence="2">Uncharacterized protein</fullName>
    </submittedName>
</protein>
<evidence type="ECO:0000256" key="1">
    <source>
        <dbReference type="SAM" id="MobiDB-lite"/>
    </source>
</evidence>
<keyword evidence="3" id="KW-1185">Reference proteome</keyword>
<evidence type="ECO:0000313" key="2">
    <source>
        <dbReference type="EMBL" id="KAJ1083184.1"/>
    </source>
</evidence>
<reference evidence="2" key="1">
    <citation type="journal article" date="2022" name="bioRxiv">
        <title>Sequencing and chromosome-scale assembly of the giantPleurodeles waltlgenome.</title>
        <authorList>
            <person name="Brown T."/>
            <person name="Elewa A."/>
            <person name="Iarovenko S."/>
            <person name="Subramanian E."/>
            <person name="Araus A.J."/>
            <person name="Petzold A."/>
            <person name="Susuki M."/>
            <person name="Suzuki K.-i.T."/>
            <person name="Hayashi T."/>
            <person name="Toyoda A."/>
            <person name="Oliveira C."/>
            <person name="Osipova E."/>
            <person name="Leigh N.D."/>
            <person name="Simon A."/>
            <person name="Yun M.H."/>
        </authorList>
    </citation>
    <scope>NUCLEOTIDE SEQUENCE</scope>
    <source>
        <strain evidence="2">20211129_DDA</strain>
        <tissue evidence="2">Liver</tissue>
    </source>
</reference>
<gene>
    <name evidence="2" type="ORF">NDU88_003344</name>
</gene>
<comment type="caution">
    <text evidence="2">The sequence shown here is derived from an EMBL/GenBank/DDBJ whole genome shotgun (WGS) entry which is preliminary data.</text>
</comment>
<dbReference type="EMBL" id="JANPWB010000016">
    <property type="protein sequence ID" value="KAJ1083184.1"/>
    <property type="molecule type" value="Genomic_DNA"/>
</dbReference>
<dbReference type="AlphaFoldDB" id="A0AAV7KX71"/>
<accession>A0AAV7KX71</accession>
<organism evidence="2 3">
    <name type="scientific">Pleurodeles waltl</name>
    <name type="common">Iberian ribbed newt</name>
    <dbReference type="NCBI Taxonomy" id="8319"/>
    <lineage>
        <taxon>Eukaryota</taxon>
        <taxon>Metazoa</taxon>
        <taxon>Chordata</taxon>
        <taxon>Craniata</taxon>
        <taxon>Vertebrata</taxon>
        <taxon>Euteleostomi</taxon>
        <taxon>Amphibia</taxon>
        <taxon>Batrachia</taxon>
        <taxon>Caudata</taxon>
        <taxon>Salamandroidea</taxon>
        <taxon>Salamandridae</taxon>
        <taxon>Pleurodelinae</taxon>
        <taxon>Pleurodeles</taxon>
    </lineage>
</organism>
<sequence length="90" mass="10039">MTWTGSQDFCIQAERHEATGARPRPPHHRVSTSAHEGSLLHPRPHLRHVRFGPSASPLGLLKHPCGRSPPRQPRRRQATNAVAESAPYDK</sequence>
<proteinExistence type="predicted"/>
<name>A0AAV7KX71_PLEWA</name>
<feature type="region of interest" description="Disordered" evidence="1">
    <location>
        <begin position="1"/>
        <end position="90"/>
    </location>
</feature>
<dbReference type="Proteomes" id="UP001066276">
    <property type="component" value="Chromosome 12"/>
</dbReference>
<evidence type="ECO:0000313" key="3">
    <source>
        <dbReference type="Proteomes" id="UP001066276"/>
    </source>
</evidence>